<dbReference type="KEGG" id="ssan:NX02_04895"/>
<evidence type="ECO:0000259" key="2">
    <source>
        <dbReference type="Pfam" id="PF03551"/>
    </source>
</evidence>
<evidence type="ECO:0000313" key="3">
    <source>
        <dbReference type="EMBL" id="AHE52720.1"/>
    </source>
</evidence>
<evidence type="ECO:0000313" key="4">
    <source>
        <dbReference type="Proteomes" id="UP000018851"/>
    </source>
</evidence>
<dbReference type="PANTHER" id="PTHR33169">
    <property type="entry name" value="PADR-FAMILY TRANSCRIPTIONAL REGULATOR"/>
    <property type="match status" value="1"/>
</dbReference>
<dbReference type="STRING" id="1123269.NX02_04895"/>
<reference evidence="3 4" key="1">
    <citation type="submission" date="2013-07" db="EMBL/GenBank/DDBJ databases">
        <title>Completed genome of Sphingomonas sanxanigenens NX02.</title>
        <authorList>
            <person name="Ma T."/>
            <person name="Huang H."/>
            <person name="Wu M."/>
            <person name="Li X."/>
            <person name="Li G."/>
        </authorList>
    </citation>
    <scope>NUCLEOTIDE SEQUENCE [LARGE SCALE GENOMIC DNA]</scope>
    <source>
        <strain evidence="3 4">NX02</strain>
    </source>
</reference>
<name>W0AAM2_9SPHN</name>
<feature type="region of interest" description="Disordered" evidence="1">
    <location>
        <begin position="72"/>
        <end position="91"/>
    </location>
</feature>
<dbReference type="InterPro" id="IPR005149">
    <property type="entry name" value="Tscrpt_reg_PadR_N"/>
</dbReference>
<dbReference type="PANTHER" id="PTHR33169:SF14">
    <property type="entry name" value="TRANSCRIPTIONAL REGULATOR RV3488"/>
    <property type="match status" value="1"/>
</dbReference>
<dbReference type="SUPFAM" id="SSF46785">
    <property type="entry name" value="Winged helix' DNA-binding domain"/>
    <property type="match status" value="1"/>
</dbReference>
<dbReference type="Gene3D" id="1.10.10.10">
    <property type="entry name" value="Winged helix-like DNA-binding domain superfamily/Winged helix DNA-binding domain"/>
    <property type="match status" value="1"/>
</dbReference>
<evidence type="ECO:0000256" key="1">
    <source>
        <dbReference type="SAM" id="MobiDB-lite"/>
    </source>
</evidence>
<dbReference type="InterPro" id="IPR052509">
    <property type="entry name" value="Metal_resp_DNA-bind_regulator"/>
</dbReference>
<dbReference type="EMBL" id="CP006644">
    <property type="protein sequence ID" value="AHE52720.1"/>
    <property type="molecule type" value="Genomic_DNA"/>
</dbReference>
<accession>W0AAM2</accession>
<dbReference type="Proteomes" id="UP000018851">
    <property type="component" value="Chromosome"/>
</dbReference>
<sequence length="91" mass="9845">MLALLVEAGEGWSHGYDLARLSGVKSGTLYPILIRLEAQGHLEAQWMPPAEPGRPARHAYRLTPAGRRFALQNPVASPQRGHAPLSGTPAR</sequence>
<dbReference type="eggNOG" id="COG1695">
    <property type="taxonomic scope" value="Bacteria"/>
</dbReference>
<dbReference type="HOGENOM" id="CLU_063440_10_0_5"/>
<keyword evidence="4" id="KW-1185">Reference proteome</keyword>
<protein>
    <recommendedName>
        <fullName evidence="2">Transcription regulator PadR N-terminal domain-containing protein</fullName>
    </recommendedName>
</protein>
<organism evidence="3 4">
    <name type="scientific">Sphingomonas sanxanigenens DSM 19645 = NX02</name>
    <dbReference type="NCBI Taxonomy" id="1123269"/>
    <lineage>
        <taxon>Bacteria</taxon>
        <taxon>Pseudomonadati</taxon>
        <taxon>Pseudomonadota</taxon>
        <taxon>Alphaproteobacteria</taxon>
        <taxon>Sphingomonadales</taxon>
        <taxon>Sphingomonadaceae</taxon>
        <taxon>Sphingomonas</taxon>
    </lineage>
</organism>
<dbReference type="Pfam" id="PF03551">
    <property type="entry name" value="PadR"/>
    <property type="match status" value="1"/>
</dbReference>
<feature type="domain" description="Transcription regulator PadR N-terminal" evidence="2">
    <location>
        <begin position="11"/>
        <end position="69"/>
    </location>
</feature>
<proteinExistence type="predicted"/>
<dbReference type="PATRIC" id="fig|1123269.5.peg.951"/>
<dbReference type="InterPro" id="IPR036390">
    <property type="entry name" value="WH_DNA-bd_sf"/>
</dbReference>
<dbReference type="InterPro" id="IPR036388">
    <property type="entry name" value="WH-like_DNA-bd_sf"/>
</dbReference>
<gene>
    <name evidence="3" type="ORF">NX02_04895</name>
</gene>
<dbReference type="AlphaFoldDB" id="W0AAM2"/>